<dbReference type="OMA" id="TTGPERI"/>
<evidence type="ECO:0008006" key="3">
    <source>
        <dbReference type="Google" id="ProtNLM"/>
    </source>
</evidence>
<dbReference type="Pfam" id="PF06108">
    <property type="entry name" value="DUF952"/>
    <property type="match status" value="1"/>
</dbReference>
<dbReference type="PANTHER" id="PTHR34129:SF1">
    <property type="entry name" value="DUF952 DOMAIN-CONTAINING PROTEIN"/>
    <property type="match status" value="1"/>
</dbReference>
<dbReference type="InterPro" id="IPR009297">
    <property type="entry name" value="DUF952"/>
</dbReference>
<dbReference type="RefSeq" id="XP_005762252.1">
    <property type="nucleotide sequence ID" value="XM_005762195.1"/>
</dbReference>
<dbReference type="HOGENOM" id="CLU_1868987_0_0_1"/>
<dbReference type="Proteomes" id="UP000013827">
    <property type="component" value="Unassembled WGS sequence"/>
</dbReference>
<protein>
    <recommendedName>
        <fullName evidence="3">DUF952 domain-containing protein</fullName>
    </recommendedName>
</protein>
<dbReference type="KEGG" id="ehx:EMIHUDRAFT_452838"/>
<dbReference type="PANTHER" id="PTHR34129">
    <property type="entry name" value="BLR1139 PROTEIN"/>
    <property type="match status" value="1"/>
</dbReference>
<proteinExistence type="predicted"/>
<dbReference type="EnsemblProtists" id="EOD22604">
    <property type="protein sequence ID" value="EOD22604"/>
    <property type="gene ID" value="EMIHUDRAFT_458121"/>
</dbReference>
<dbReference type="KEGG" id="ehx:EMIHUDRAFT_458121"/>
<dbReference type="AlphaFoldDB" id="A0A0D3IEY8"/>
<dbReference type="GeneID" id="17255967"/>
<organism evidence="1 2">
    <name type="scientific">Emiliania huxleyi (strain CCMP1516)</name>
    <dbReference type="NCBI Taxonomy" id="280463"/>
    <lineage>
        <taxon>Eukaryota</taxon>
        <taxon>Haptista</taxon>
        <taxon>Haptophyta</taxon>
        <taxon>Prymnesiophyceae</taxon>
        <taxon>Isochrysidales</taxon>
        <taxon>Noelaerhabdaceae</taxon>
        <taxon>Emiliania</taxon>
    </lineage>
</organism>
<dbReference type="SUPFAM" id="SSF56399">
    <property type="entry name" value="ADP-ribosylation"/>
    <property type="match status" value="1"/>
</dbReference>
<reference evidence="2" key="1">
    <citation type="journal article" date="2013" name="Nature">
        <title>Pan genome of the phytoplankton Emiliania underpins its global distribution.</title>
        <authorList>
            <person name="Read B.A."/>
            <person name="Kegel J."/>
            <person name="Klute M.J."/>
            <person name="Kuo A."/>
            <person name="Lefebvre S.C."/>
            <person name="Maumus F."/>
            <person name="Mayer C."/>
            <person name="Miller J."/>
            <person name="Monier A."/>
            <person name="Salamov A."/>
            <person name="Young J."/>
            <person name="Aguilar M."/>
            <person name="Claverie J.M."/>
            <person name="Frickenhaus S."/>
            <person name="Gonzalez K."/>
            <person name="Herman E.K."/>
            <person name="Lin Y.C."/>
            <person name="Napier J."/>
            <person name="Ogata H."/>
            <person name="Sarno A.F."/>
            <person name="Shmutz J."/>
            <person name="Schroeder D."/>
            <person name="de Vargas C."/>
            <person name="Verret F."/>
            <person name="von Dassow P."/>
            <person name="Valentin K."/>
            <person name="Van de Peer Y."/>
            <person name="Wheeler G."/>
            <person name="Dacks J.B."/>
            <person name="Delwiche C.F."/>
            <person name="Dyhrman S.T."/>
            <person name="Glockner G."/>
            <person name="John U."/>
            <person name="Richards T."/>
            <person name="Worden A.Z."/>
            <person name="Zhang X."/>
            <person name="Grigoriev I.V."/>
            <person name="Allen A.E."/>
            <person name="Bidle K."/>
            <person name="Borodovsky M."/>
            <person name="Bowler C."/>
            <person name="Brownlee C."/>
            <person name="Cock J.M."/>
            <person name="Elias M."/>
            <person name="Gladyshev V.N."/>
            <person name="Groth M."/>
            <person name="Guda C."/>
            <person name="Hadaegh A."/>
            <person name="Iglesias-Rodriguez M.D."/>
            <person name="Jenkins J."/>
            <person name="Jones B.M."/>
            <person name="Lawson T."/>
            <person name="Leese F."/>
            <person name="Lindquist E."/>
            <person name="Lobanov A."/>
            <person name="Lomsadze A."/>
            <person name="Malik S.B."/>
            <person name="Marsh M.E."/>
            <person name="Mackinder L."/>
            <person name="Mock T."/>
            <person name="Mueller-Roeber B."/>
            <person name="Pagarete A."/>
            <person name="Parker M."/>
            <person name="Probert I."/>
            <person name="Quesneville H."/>
            <person name="Raines C."/>
            <person name="Rensing S.A."/>
            <person name="Riano-Pachon D.M."/>
            <person name="Richier S."/>
            <person name="Rokitta S."/>
            <person name="Shiraiwa Y."/>
            <person name="Soanes D.M."/>
            <person name="van der Giezen M."/>
            <person name="Wahlund T.M."/>
            <person name="Williams B."/>
            <person name="Wilson W."/>
            <person name="Wolfe G."/>
            <person name="Wurch L.L."/>
        </authorList>
    </citation>
    <scope>NUCLEOTIDE SEQUENCE</scope>
</reference>
<name>A0A0D3IEY8_EMIH1</name>
<evidence type="ECO:0000313" key="2">
    <source>
        <dbReference type="Proteomes" id="UP000013827"/>
    </source>
</evidence>
<accession>A0A0D3IEY8</accession>
<reference evidence="1" key="2">
    <citation type="submission" date="2024-10" db="UniProtKB">
        <authorList>
            <consortium name="EnsemblProtists"/>
        </authorList>
    </citation>
    <scope>IDENTIFICATION</scope>
</reference>
<dbReference type="GeneID" id="17268143"/>
<dbReference type="RefSeq" id="XP_005775033.1">
    <property type="nucleotide sequence ID" value="XM_005774976.1"/>
</dbReference>
<dbReference type="Gene3D" id="3.20.170.20">
    <property type="entry name" value="Protein of unknown function DUF952"/>
    <property type="match status" value="1"/>
</dbReference>
<dbReference type="EnsemblProtists" id="EOD09823">
    <property type="protein sequence ID" value="EOD09823"/>
    <property type="gene ID" value="EMIHUDRAFT_452838"/>
</dbReference>
<dbReference type="PaxDb" id="2903-EOD09823"/>
<keyword evidence="2" id="KW-1185">Reference proteome</keyword>
<evidence type="ECO:0000313" key="1">
    <source>
        <dbReference type="EnsemblProtists" id="EOD09823"/>
    </source>
</evidence>
<dbReference type="eggNOG" id="ENOG502T0ZR">
    <property type="taxonomic scope" value="Eukaryota"/>
</dbReference>
<sequence>MELTTGPERIFKLCVADESARFQAAGTIRSELDAADGFIHLSDRTSAPVVAGLFFSTAKDLRLIELASSKLAPLSWVVGKMGDAAPTPAEGELAIHYLIPEGCVHVFGAGGVPTSAIVREEAVPLGADGKHVFPDWL</sequence>